<dbReference type="Pfam" id="PF03466">
    <property type="entry name" value="LysR_substrate"/>
    <property type="match status" value="1"/>
</dbReference>
<evidence type="ECO:0000313" key="6">
    <source>
        <dbReference type="EMBL" id="MCB8889211.1"/>
    </source>
</evidence>
<keyword evidence="3" id="KW-0238">DNA-binding</keyword>
<name>A0ABS8DSB8_9GAMM</name>
<evidence type="ECO:0000313" key="7">
    <source>
        <dbReference type="Proteomes" id="UP001319882"/>
    </source>
</evidence>
<dbReference type="InterPro" id="IPR000847">
    <property type="entry name" value="LysR_HTH_N"/>
</dbReference>
<dbReference type="Pfam" id="PF00126">
    <property type="entry name" value="HTH_1"/>
    <property type="match status" value="1"/>
</dbReference>
<dbReference type="EMBL" id="WHVL01000003">
    <property type="protein sequence ID" value="MCB8889211.1"/>
    <property type="molecule type" value="Genomic_DNA"/>
</dbReference>
<dbReference type="RefSeq" id="WP_227389881.1">
    <property type="nucleotide sequence ID" value="NZ_JBHSCJ010000004.1"/>
</dbReference>
<dbReference type="InterPro" id="IPR036388">
    <property type="entry name" value="WH-like_DNA-bd_sf"/>
</dbReference>
<dbReference type="InterPro" id="IPR050950">
    <property type="entry name" value="HTH-type_LysR_regulators"/>
</dbReference>
<feature type="domain" description="HTH lysR-type" evidence="5">
    <location>
        <begin position="1"/>
        <end position="60"/>
    </location>
</feature>
<organism evidence="6 7">
    <name type="scientific">Vreelandella malpeensis</name>
    <dbReference type="NCBI Taxonomy" id="1172368"/>
    <lineage>
        <taxon>Bacteria</taxon>
        <taxon>Pseudomonadati</taxon>
        <taxon>Pseudomonadota</taxon>
        <taxon>Gammaproteobacteria</taxon>
        <taxon>Oceanospirillales</taxon>
        <taxon>Halomonadaceae</taxon>
        <taxon>Vreelandella</taxon>
    </lineage>
</organism>
<evidence type="ECO:0000256" key="4">
    <source>
        <dbReference type="ARBA" id="ARBA00023163"/>
    </source>
</evidence>
<comment type="caution">
    <text evidence="6">The sequence shown here is derived from an EMBL/GenBank/DDBJ whole genome shotgun (WGS) entry which is preliminary data.</text>
</comment>
<dbReference type="InterPro" id="IPR036390">
    <property type="entry name" value="WH_DNA-bd_sf"/>
</dbReference>
<keyword evidence="4" id="KW-0804">Transcription</keyword>
<accession>A0ABS8DSB8</accession>
<dbReference type="PANTHER" id="PTHR30419:SF8">
    <property type="entry name" value="NITROGEN ASSIMILATION TRANSCRIPTIONAL ACTIVATOR-RELATED"/>
    <property type="match status" value="1"/>
</dbReference>
<dbReference type="PROSITE" id="PS50931">
    <property type="entry name" value="HTH_LYSR"/>
    <property type="match status" value="1"/>
</dbReference>
<evidence type="ECO:0000259" key="5">
    <source>
        <dbReference type="PROSITE" id="PS50931"/>
    </source>
</evidence>
<dbReference type="PANTHER" id="PTHR30419">
    <property type="entry name" value="HTH-TYPE TRANSCRIPTIONAL REGULATOR YBHD"/>
    <property type="match status" value="1"/>
</dbReference>
<evidence type="ECO:0000256" key="3">
    <source>
        <dbReference type="ARBA" id="ARBA00023125"/>
    </source>
</evidence>
<proteinExistence type="inferred from homology"/>
<evidence type="ECO:0000256" key="2">
    <source>
        <dbReference type="ARBA" id="ARBA00023015"/>
    </source>
</evidence>
<dbReference type="Gene3D" id="3.40.190.290">
    <property type="match status" value="1"/>
</dbReference>
<keyword evidence="7" id="KW-1185">Reference proteome</keyword>
<evidence type="ECO:0000256" key="1">
    <source>
        <dbReference type="ARBA" id="ARBA00009437"/>
    </source>
</evidence>
<dbReference type="Gene3D" id="1.10.10.10">
    <property type="entry name" value="Winged helix-like DNA-binding domain superfamily/Winged helix DNA-binding domain"/>
    <property type="match status" value="1"/>
</dbReference>
<dbReference type="Proteomes" id="UP001319882">
    <property type="component" value="Unassembled WGS sequence"/>
</dbReference>
<dbReference type="InterPro" id="IPR005119">
    <property type="entry name" value="LysR_subst-bd"/>
</dbReference>
<dbReference type="SUPFAM" id="SSF53850">
    <property type="entry name" value="Periplasmic binding protein-like II"/>
    <property type="match status" value="1"/>
</dbReference>
<gene>
    <name evidence="6" type="ORF">GEV37_08820</name>
</gene>
<sequence>MTLLDKRALYLLEIGSCGGIRAAAEHLHVNPSVVSRQVRSLERELNMALLERHGRHVRLTEAGQLVVEGLLAQRRLNAELGDTLSRLRNLQAGKVVVSVGDGFVDSFITYVMKRVAEQYPDVLVDIKTGIYYPREPHEMVANDEVDMAITYGPISDPRLIVHSFERGPLCALVAPSHPLAEKRSVTPDELVTHKLIFLPDVSGSQQFVNALFAASGLPATPAYRCNLHSISRRLACAGIGVSFMTAAAARGEVEEGLLRAIPIRHPFAESSQGNLVRRVGRRLSPAADYLWKLMLTIR</sequence>
<comment type="similarity">
    <text evidence="1">Belongs to the LysR transcriptional regulatory family.</text>
</comment>
<keyword evidence="2" id="KW-0805">Transcription regulation</keyword>
<reference evidence="6 7" key="1">
    <citation type="journal article" date="2021" name="Sci. Rep.">
        <title>Genome analysis of a halophilic bacterium Halomonas malpeensis YU-PRIM-29(T) reveals its exopolysaccharide and pigment producing capabilities.</title>
        <authorList>
            <person name="Athmika"/>
            <person name="Ghate S.D."/>
            <person name="Arun A.B."/>
            <person name="Rao S.S."/>
            <person name="Kumar S.T.A."/>
            <person name="Kandiyil M.K."/>
            <person name="Saptami K."/>
            <person name="Rekha P.D."/>
        </authorList>
    </citation>
    <scope>NUCLEOTIDE SEQUENCE [LARGE SCALE GENOMIC DNA]</scope>
    <source>
        <strain evidence="7">prim 29</strain>
    </source>
</reference>
<dbReference type="SUPFAM" id="SSF46785">
    <property type="entry name" value="Winged helix' DNA-binding domain"/>
    <property type="match status" value="1"/>
</dbReference>
<protein>
    <submittedName>
        <fullName evidence="6">LysR family transcriptional regulator</fullName>
    </submittedName>
</protein>